<accession>A0A9P9JGU7</accession>
<protein>
    <submittedName>
        <fullName evidence="2">Uncharacterized protein</fullName>
    </submittedName>
</protein>
<dbReference type="EMBL" id="JAGMUU010000003">
    <property type="protein sequence ID" value="KAH7157458.1"/>
    <property type="molecule type" value="Genomic_DNA"/>
</dbReference>
<gene>
    <name evidence="2" type="ORF">B0J13DRAFT_170350</name>
</gene>
<organism evidence="2 3">
    <name type="scientific">Dactylonectria estremocensis</name>
    <dbReference type="NCBI Taxonomy" id="1079267"/>
    <lineage>
        <taxon>Eukaryota</taxon>
        <taxon>Fungi</taxon>
        <taxon>Dikarya</taxon>
        <taxon>Ascomycota</taxon>
        <taxon>Pezizomycotina</taxon>
        <taxon>Sordariomycetes</taxon>
        <taxon>Hypocreomycetidae</taxon>
        <taxon>Hypocreales</taxon>
        <taxon>Nectriaceae</taxon>
        <taxon>Dactylonectria</taxon>
    </lineage>
</organism>
<name>A0A9P9JGU7_9HYPO</name>
<feature type="transmembrane region" description="Helical" evidence="1">
    <location>
        <begin position="73"/>
        <end position="94"/>
    </location>
</feature>
<keyword evidence="1" id="KW-1133">Transmembrane helix</keyword>
<dbReference type="Proteomes" id="UP000717696">
    <property type="component" value="Unassembled WGS sequence"/>
</dbReference>
<reference evidence="2" key="1">
    <citation type="journal article" date="2021" name="Nat. Commun.">
        <title>Genetic determinants of endophytism in the Arabidopsis root mycobiome.</title>
        <authorList>
            <person name="Mesny F."/>
            <person name="Miyauchi S."/>
            <person name="Thiergart T."/>
            <person name="Pickel B."/>
            <person name="Atanasova L."/>
            <person name="Karlsson M."/>
            <person name="Huettel B."/>
            <person name="Barry K.W."/>
            <person name="Haridas S."/>
            <person name="Chen C."/>
            <person name="Bauer D."/>
            <person name="Andreopoulos W."/>
            <person name="Pangilinan J."/>
            <person name="LaButti K."/>
            <person name="Riley R."/>
            <person name="Lipzen A."/>
            <person name="Clum A."/>
            <person name="Drula E."/>
            <person name="Henrissat B."/>
            <person name="Kohler A."/>
            <person name="Grigoriev I.V."/>
            <person name="Martin F.M."/>
            <person name="Hacquard S."/>
        </authorList>
    </citation>
    <scope>NUCLEOTIDE SEQUENCE</scope>
    <source>
        <strain evidence="2">MPI-CAGE-AT-0021</strain>
    </source>
</reference>
<proteinExistence type="predicted"/>
<dbReference type="AlphaFoldDB" id="A0A9P9JGU7"/>
<keyword evidence="1" id="KW-0812">Transmembrane</keyword>
<keyword evidence="1" id="KW-0472">Membrane</keyword>
<keyword evidence="3" id="KW-1185">Reference proteome</keyword>
<comment type="caution">
    <text evidence="2">The sequence shown here is derived from an EMBL/GenBank/DDBJ whole genome shotgun (WGS) entry which is preliminary data.</text>
</comment>
<sequence>MRLRADLIIFPPSLLSIFPPSPFSILHSPTPHIKLDNLDSMIHRGTGGGCRSAHSQRPPRCFTPWPGRDAPGLCLVGSMIIFCSSTGILVLFVACPFARQDVLTHAAIRGVVGPLNSTRVLATFS</sequence>
<evidence type="ECO:0000313" key="3">
    <source>
        <dbReference type="Proteomes" id="UP000717696"/>
    </source>
</evidence>
<evidence type="ECO:0000313" key="2">
    <source>
        <dbReference type="EMBL" id="KAH7157458.1"/>
    </source>
</evidence>
<evidence type="ECO:0000256" key="1">
    <source>
        <dbReference type="SAM" id="Phobius"/>
    </source>
</evidence>